<evidence type="ECO:0000313" key="1">
    <source>
        <dbReference type="EMBL" id="CAB5226105.1"/>
    </source>
</evidence>
<name>A0A6J7X653_9CAUD</name>
<dbReference type="EMBL" id="LR798356">
    <property type="protein sequence ID" value="CAB5226105.1"/>
    <property type="molecule type" value="Genomic_DNA"/>
</dbReference>
<proteinExistence type="predicted"/>
<sequence length="64" mass="7684">MKLYAIYKSRRCRETGETRPARLISKGHTLEYVREICNSPESSSDHNYNKRAKYDWFLFYASMN</sequence>
<organism evidence="1">
    <name type="scientific">uncultured Caudovirales phage</name>
    <dbReference type="NCBI Taxonomy" id="2100421"/>
    <lineage>
        <taxon>Viruses</taxon>
        <taxon>Duplodnaviria</taxon>
        <taxon>Heunggongvirae</taxon>
        <taxon>Uroviricota</taxon>
        <taxon>Caudoviricetes</taxon>
        <taxon>Peduoviridae</taxon>
        <taxon>Maltschvirus</taxon>
        <taxon>Maltschvirus maltsch</taxon>
    </lineage>
</organism>
<accession>A0A6J7X653</accession>
<reference evidence="1" key="1">
    <citation type="submission" date="2020-05" db="EMBL/GenBank/DDBJ databases">
        <authorList>
            <person name="Chiriac C."/>
            <person name="Salcher M."/>
            <person name="Ghai R."/>
            <person name="Kavagutti S V."/>
        </authorList>
    </citation>
    <scope>NUCLEOTIDE SEQUENCE</scope>
</reference>
<protein>
    <submittedName>
        <fullName evidence="1">Uncharacterized protein</fullName>
    </submittedName>
</protein>
<gene>
    <name evidence="1" type="ORF">UFOVP755_46</name>
</gene>